<evidence type="ECO:0000313" key="3">
    <source>
        <dbReference type="Proteomes" id="UP001305779"/>
    </source>
</evidence>
<feature type="chain" id="PRO_5045831836" description="Alpha/beta-hydrolase" evidence="1">
    <location>
        <begin position="18"/>
        <end position="273"/>
    </location>
</feature>
<dbReference type="InterPro" id="IPR029058">
    <property type="entry name" value="AB_hydrolase_fold"/>
</dbReference>
<dbReference type="EMBL" id="JAXOVC010000001">
    <property type="protein sequence ID" value="KAK4507288.1"/>
    <property type="molecule type" value="Genomic_DNA"/>
</dbReference>
<dbReference type="Gene3D" id="3.40.50.1820">
    <property type="entry name" value="alpha/beta hydrolase"/>
    <property type="match status" value="1"/>
</dbReference>
<keyword evidence="1" id="KW-0732">Signal</keyword>
<dbReference type="SUPFAM" id="SSF53474">
    <property type="entry name" value="alpha/beta-Hydrolases"/>
    <property type="match status" value="1"/>
</dbReference>
<accession>A0ABR0F1H3</accession>
<comment type="caution">
    <text evidence="2">The sequence shown here is derived from an EMBL/GenBank/DDBJ whole genome shotgun (WGS) entry which is preliminary data.</text>
</comment>
<protein>
    <recommendedName>
        <fullName evidence="4">Alpha/beta-hydrolase</fullName>
    </recommendedName>
</protein>
<reference evidence="2 3" key="1">
    <citation type="journal article" date="2023" name="G3 (Bethesda)">
        <title>A chromosome-level genome assembly of Zasmidium syzygii isolated from banana leaves.</title>
        <authorList>
            <person name="van Westerhoven A.C."/>
            <person name="Mehrabi R."/>
            <person name="Talebi R."/>
            <person name="Steentjes M.B.F."/>
            <person name="Corcolon B."/>
            <person name="Chong P.A."/>
            <person name="Kema G.H.J."/>
            <person name="Seidl M.F."/>
        </authorList>
    </citation>
    <scope>NUCLEOTIDE SEQUENCE [LARGE SCALE GENOMIC DNA]</scope>
    <source>
        <strain evidence="2 3">P124</strain>
    </source>
</reference>
<organism evidence="2 3">
    <name type="scientific">Zasmidium cellare</name>
    <name type="common">Wine cellar mold</name>
    <name type="synonym">Racodium cellare</name>
    <dbReference type="NCBI Taxonomy" id="395010"/>
    <lineage>
        <taxon>Eukaryota</taxon>
        <taxon>Fungi</taxon>
        <taxon>Dikarya</taxon>
        <taxon>Ascomycota</taxon>
        <taxon>Pezizomycotina</taxon>
        <taxon>Dothideomycetes</taxon>
        <taxon>Dothideomycetidae</taxon>
        <taxon>Mycosphaerellales</taxon>
        <taxon>Mycosphaerellaceae</taxon>
        <taxon>Zasmidium</taxon>
    </lineage>
</organism>
<evidence type="ECO:0000256" key="1">
    <source>
        <dbReference type="SAM" id="SignalP"/>
    </source>
</evidence>
<feature type="signal peptide" evidence="1">
    <location>
        <begin position="1"/>
        <end position="17"/>
    </location>
</feature>
<dbReference type="Proteomes" id="UP001305779">
    <property type="component" value="Unassembled WGS sequence"/>
</dbReference>
<dbReference type="PANTHER" id="PTHR33428:SF14">
    <property type="entry name" value="CARBOXYLESTERASE TYPE B DOMAIN-CONTAINING PROTEIN"/>
    <property type="match status" value="1"/>
</dbReference>
<name>A0ABR0F1H3_ZASCE</name>
<sequence length="273" mass="28713">MSMLFAAALALPQGTGTTLISSSTATLGAAASSEPTTLSDPTLPGHTIYLPANLTAHNPLPVIVWGNGACSADSTTHHNFLLEVAAWGHIILVSGEPNASGSTTPEMMVESIDWAVENAGKGDWVKVDASKIAAAGMSCGGLEAYEQVSDERVSAFGIFNSGQFTESSTAEVVKKVKKPIFYFLGGESDIAYENGMRDFEAVPEGVPTWVGNVDTGHLGTYSQPKGGVYGTAAQHFFRWVLQGDESAAEYFRGGGAEADGWETDKRNLDKISA</sequence>
<gene>
    <name evidence="2" type="ORF">PRZ48_001023</name>
</gene>
<dbReference type="PANTHER" id="PTHR33428">
    <property type="entry name" value="CHLOROPHYLLASE-2, CHLOROPLASTIC"/>
    <property type="match status" value="1"/>
</dbReference>
<keyword evidence="3" id="KW-1185">Reference proteome</keyword>
<evidence type="ECO:0008006" key="4">
    <source>
        <dbReference type="Google" id="ProtNLM"/>
    </source>
</evidence>
<proteinExistence type="predicted"/>
<evidence type="ECO:0000313" key="2">
    <source>
        <dbReference type="EMBL" id="KAK4507288.1"/>
    </source>
</evidence>